<protein>
    <submittedName>
        <fullName evidence="1">Uncharacterized protein</fullName>
    </submittedName>
</protein>
<organism evidence="1 2">
    <name type="scientific">Aeromonas phage AS-zj</name>
    <dbReference type="NCBI Taxonomy" id="2024208"/>
    <lineage>
        <taxon>Viruses</taxon>
        <taxon>Duplodnaviria</taxon>
        <taxon>Heunggongvirae</taxon>
        <taxon>Uroviricota</taxon>
        <taxon>Caudoviricetes</taxon>
        <taxon>Pantevenvirales</taxon>
        <taxon>Straboviridae</taxon>
        <taxon>Emmerichvirinae</taxon>
        <taxon>Ceceduovirus</taxon>
        <taxon>Ceceduovirus aszj</taxon>
    </lineage>
</organism>
<evidence type="ECO:0000313" key="1">
    <source>
        <dbReference type="EMBL" id="ASU00155.1"/>
    </source>
</evidence>
<reference evidence="1 2" key="1">
    <citation type="submission" date="2017-07" db="EMBL/GenBank/DDBJ databases">
        <title>In vitro design and evaluation of phage cocktails against multidrug-resistant Aeromonas salmonicida.</title>
        <authorList>
            <person name="Chen L."/>
            <person name="Yuan S."/>
            <person name="Ma Y."/>
        </authorList>
    </citation>
    <scope>NUCLEOTIDE SEQUENCE [LARGE SCALE GENOMIC DNA]</scope>
</reference>
<name>A0A223LDP2_9CAUD</name>
<dbReference type="GeneID" id="55604764"/>
<keyword evidence="2" id="KW-1185">Reference proteome</keyword>
<dbReference type="RefSeq" id="YP_009834697.1">
    <property type="nucleotide sequence ID" value="NC_048673.1"/>
</dbReference>
<dbReference type="KEGG" id="vg:55604764"/>
<sequence length="111" mass="12641">MLVESLSVGVVCLGLAYGLDKFLGTGIFSWKEKTPSKLMRSNADQYSVMRNQHHQKGMIAKNVFGKFYGGKHKARVSYTEKEICVPHPVIVNFINNLYKERKQKCVTKNCK</sequence>
<proteinExistence type="predicted"/>
<evidence type="ECO:0000313" key="2">
    <source>
        <dbReference type="Proteomes" id="UP000226092"/>
    </source>
</evidence>
<dbReference type="EMBL" id="MF448340">
    <property type="protein sequence ID" value="ASU00155.1"/>
    <property type="molecule type" value="Genomic_DNA"/>
</dbReference>
<accession>A0A223LDP2</accession>
<dbReference type="Proteomes" id="UP000226092">
    <property type="component" value="Segment"/>
</dbReference>